<protein>
    <submittedName>
        <fullName evidence="1">Uncharacterized protein</fullName>
    </submittedName>
</protein>
<dbReference type="AlphaFoldDB" id="A0AAN5CHE8"/>
<dbReference type="Proteomes" id="UP001328107">
    <property type="component" value="Unassembled WGS sequence"/>
</dbReference>
<accession>A0AAN5CHE8</accession>
<name>A0AAN5CHE8_9BILA</name>
<feature type="non-terminal residue" evidence="1">
    <location>
        <position position="1"/>
    </location>
</feature>
<organism evidence="1 2">
    <name type="scientific">Pristionchus mayeri</name>
    <dbReference type="NCBI Taxonomy" id="1317129"/>
    <lineage>
        <taxon>Eukaryota</taxon>
        <taxon>Metazoa</taxon>
        <taxon>Ecdysozoa</taxon>
        <taxon>Nematoda</taxon>
        <taxon>Chromadorea</taxon>
        <taxon>Rhabditida</taxon>
        <taxon>Rhabditina</taxon>
        <taxon>Diplogasteromorpha</taxon>
        <taxon>Diplogasteroidea</taxon>
        <taxon>Neodiplogasteridae</taxon>
        <taxon>Pristionchus</taxon>
    </lineage>
</organism>
<proteinExistence type="predicted"/>
<keyword evidence="2" id="KW-1185">Reference proteome</keyword>
<evidence type="ECO:0000313" key="1">
    <source>
        <dbReference type="EMBL" id="GMR43881.1"/>
    </source>
</evidence>
<sequence>EERSDAHQGEQPCLCRGRIPGHRLLTTVESACEKWFLAGRRHRHRLQANLKRKRRSGIR</sequence>
<comment type="caution">
    <text evidence="1">The sequence shown here is derived from an EMBL/GenBank/DDBJ whole genome shotgun (WGS) entry which is preliminary data.</text>
</comment>
<gene>
    <name evidence="1" type="ORF">PMAYCL1PPCAC_14076</name>
</gene>
<evidence type="ECO:0000313" key="2">
    <source>
        <dbReference type="Proteomes" id="UP001328107"/>
    </source>
</evidence>
<reference evidence="2" key="1">
    <citation type="submission" date="2022-10" db="EMBL/GenBank/DDBJ databases">
        <title>Genome assembly of Pristionchus species.</title>
        <authorList>
            <person name="Yoshida K."/>
            <person name="Sommer R.J."/>
        </authorList>
    </citation>
    <scope>NUCLEOTIDE SEQUENCE [LARGE SCALE GENOMIC DNA]</scope>
    <source>
        <strain evidence="2">RS5460</strain>
    </source>
</reference>
<dbReference type="EMBL" id="BTRK01000003">
    <property type="protein sequence ID" value="GMR43881.1"/>
    <property type="molecule type" value="Genomic_DNA"/>
</dbReference>